<organism evidence="2 3">
    <name type="scientific">[Torrubiella] hemipterigena</name>
    <dbReference type="NCBI Taxonomy" id="1531966"/>
    <lineage>
        <taxon>Eukaryota</taxon>
        <taxon>Fungi</taxon>
        <taxon>Dikarya</taxon>
        <taxon>Ascomycota</taxon>
        <taxon>Pezizomycotina</taxon>
        <taxon>Sordariomycetes</taxon>
        <taxon>Hypocreomycetidae</taxon>
        <taxon>Hypocreales</taxon>
        <taxon>Clavicipitaceae</taxon>
        <taxon>Clavicipitaceae incertae sedis</taxon>
        <taxon>'Torrubiella' clade</taxon>
    </lineage>
</organism>
<keyword evidence="1" id="KW-0472">Membrane</keyword>
<feature type="transmembrane region" description="Helical" evidence="1">
    <location>
        <begin position="132"/>
        <end position="151"/>
    </location>
</feature>
<sequence>MNALPFLLRHRGILRLLTFGSFIPALPLGLAHGILSDDAFPAVGLIPMLISAVSGIFLHRHEKQKQKALQDAEAAGQDPEEASRGYIAEGVHEIDTLRGKLTHPFTVFVFDTLMSATIMAILVYTWRAGSRSVIFSMLAAYATIPLMVAFISHATLAFSELYHGFAVHGFAKWVASKAVDSHCPKCSHPIQPEMPEVPWFKLFKGWGKRPGSGVTAPLLTDGASDASEISKIFFTSNDAIDVRSKKLGKTVPPLVIGEPSETTALLH</sequence>
<dbReference type="EMBL" id="CDHN01000002">
    <property type="protein sequence ID" value="CEJ88832.1"/>
    <property type="molecule type" value="Genomic_DNA"/>
</dbReference>
<dbReference type="Proteomes" id="UP000039046">
    <property type="component" value="Unassembled WGS sequence"/>
</dbReference>
<feature type="transmembrane region" description="Helical" evidence="1">
    <location>
        <begin position="12"/>
        <end position="34"/>
    </location>
</feature>
<name>A0A0A1THA7_9HYPO</name>
<evidence type="ECO:0000313" key="3">
    <source>
        <dbReference type="Proteomes" id="UP000039046"/>
    </source>
</evidence>
<feature type="transmembrane region" description="Helical" evidence="1">
    <location>
        <begin position="105"/>
        <end position="126"/>
    </location>
</feature>
<proteinExistence type="predicted"/>
<evidence type="ECO:0000313" key="2">
    <source>
        <dbReference type="EMBL" id="CEJ88832.1"/>
    </source>
</evidence>
<protein>
    <submittedName>
        <fullName evidence="2">Uncharacterized protein</fullName>
    </submittedName>
</protein>
<feature type="transmembrane region" description="Helical" evidence="1">
    <location>
        <begin position="40"/>
        <end position="58"/>
    </location>
</feature>
<keyword evidence="3" id="KW-1185">Reference proteome</keyword>
<dbReference type="STRING" id="1531966.A0A0A1THA7"/>
<reference evidence="2 3" key="1">
    <citation type="journal article" date="2015" name="Genome Announc.">
        <title>Draft Genome Sequence and Gene Annotation of the Entomopathogenic Fungus Verticillium hemipterigenum.</title>
        <authorList>
            <person name="Horn F."/>
            <person name="Habel A."/>
            <person name="Scharf D.H."/>
            <person name="Dworschak J."/>
            <person name="Brakhage A.A."/>
            <person name="Guthke R."/>
            <person name="Hertweck C."/>
            <person name="Linde J."/>
        </authorList>
    </citation>
    <scope>NUCLEOTIDE SEQUENCE [LARGE SCALE GENOMIC DNA]</scope>
</reference>
<gene>
    <name evidence="2" type="ORF">VHEMI04859</name>
</gene>
<evidence type="ECO:0000256" key="1">
    <source>
        <dbReference type="SAM" id="Phobius"/>
    </source>
</evidence>
<dbReference type="AlphaFoldDB" id="A0A0A1THA7"/>
<accession>A0A0A1THA7</accession>
<dbReference type="OrthoDB" id="5241710at2759"/>
<keyword evidence="1" id="KW-1133">Transmembrane helix</keyword>
<keyword evidence="1" id="KW-0812">Transmembrane</keyword>